<keyword evidence="1 3" id="KW-0145">Chemotaxis</keyword>
<dbReference type="HAMAP" id="MF_01440">
    <property type="entry name" value="CheD"/>
    <property type="match status" value="1"/>
</dbReference>
<dbReference type="InterPro" id="IPR038592">
    <property type="entry name" value="CheD-like_sf"/>
</dbReference>
<comment type="catalytic activity">
    <reaction evidence="3">
        <text>L-glutaminyl-[protein] + H2O = L-glutamyl-[protein] + NH4(+)</text>
        <dbReference type="Rhea" id="RHEA:16441"/>
        <dbReference type="Rhea" id="RHEA-COMP:10207"/>
        <dbReference type="Rhea" id="RHEA-COMP:10208"/>
        <dbReference type="ChEBI" id="CHEBI:15377"/>
        <dbReference type="ChEBI" id="CHEBI:28938"/>
        <dbReference type="ChEBI" id="CHEBI:29973"/>
        <dbReference type="ChEBI" id="CHEBI:30011"/>
        <dbReference type="EC" id="3.5.1.44"/>
    </reaction>
</comment>
<evidence type="ECO:0000256" key="1">
    <source>
        <dbReference type="ARBA" id="ARBA00022500"/>
    </source>
</evidence>
<dbReference type="PANTHER" id="PTHR35147:SF2">
    <property type="entry name" value="CHEMORECEPTOR GLUTAMINE DEAMIDASE CHED-RELATED"/>
    <property type="match status" value="1"/>
</dbReference>
<dbReference type="STRING" id="1715989.NITINOP_2291"/>
<evidence type="ECO:0000313" key="5">
    <source>
        <dbReference type="Proteomes" id="UP000066284"/>
    </source>
</evidence>
<reference evidence="5" key="1">
    <citation type="submission" date="2015-09" db="EMBL/GenBank/DDBJ databases">
        <authorList>
            <person name="Daims H."/>
        </authorList>
    </citation>
    <scope>NUCLEOTIDE SEQUENCE [LARGE SCALE GENOMIC DNA]</scope>
</reference>
<dbReference type="GO" id="GO:0050568">
    <property type="term" value="F:protein-glutamine glutaminase activity"/>
    <property type="evidence" value="ECO:0007669"/>
    <property type="project" value="UniProtKB-UniRule"/>
</dbReference>
<dbReference type="EMBL" id="LN885086">
    <property type="protein sequence ID" value="CUQ67263.1"/>
    <property type="molecule type" value="Genomic_DNA"/>
</dbReference>
<evidence type="ECO:0000256" key="3">
    <source>
        <dbReference type="HAMAP-Rule" id="MF_01440"/>
    </source>
</evidence>
<organism evidence="4 5">
    <name type="scientific">Candidatus Nitrospira inopinata</name>
    <dbReference type="NCBI Taxonomy" id="1715989"/>
    <lineage>
        <taxon>Bacteria</taxon>
        <taxon>Pseudomonadati</taxon>
        <taxon>Nitrospirota</taxon>
        <taxon>Nitrospiria</taxon>
        <taxon>Nitrospirales</taxon>
        <taxon>Nitrospiraceae</taxon>
        <taxon>Nitrospira</taxon>
    </lineage>
</organism>
<dbReference type="SUPFAM" id="SSF64438">
    <property type="entry name" value="CNF1/YfiH-like putative cysteine hydrolases"/>
    <property type="match status" value="1"/>
</dbReference>
<dbReference type="Pfam" id="PF03975">
    <property type="entry name" value="CheD"/>
    <property type="match status" value="1"/>
</dbReference>
<dbReference type="PANTHER" id="PTHR35147">
    <property type="entry name" value="CHEMORECEPTOR GLUTAMINE DEAMIDASE CHED-RELATED"/>
    <property type="match status" value="1"/>
</dbReference>
<dbReference type="InterPro" id="IPR005659">
    <property type="entry name" value="Chemorcpt_Glu_NH3ase_CheD"/>
</dbReference>
<gene>
    <name evidence="3 4" type="primary">cheD</name>
    <name evidence="4" type="ORF">NITINOP_2291</name>
</gene>
<dbReference type="RefSeq" id="WP_197549044.1">
    <property type="nucleotide sequence ID" value="NZ_LN885086.1"/>
</dbReference>
<name>A0A0S4KTZ7_9BACT</name>
<dbReference type="InterPro" id="IPR011324">
    <property type="entry name" value="Cytotoxic_necrot_fac-like_cat"/>
</dbReference>
<comment type="function">
    <text evidence="3">Probably deamidates glutamine residues to glutamate on methyl-accepting chemotaxis receptors (MCPs), playing an important role in chemotaxis.</text>
</comment>
<keyword evidence="4" id="KW-0675">Receptor</keyword>
<proteinExistence type="inferred from homology"/>
<dbReference type="GO" id="GO:0006935">
    <property type="term" value="P:chemotaxis"/>
    <property type="evidence" value="ECO:0007669"/>
    <property type="project" value="UniProtKB-UniRule"/>
</dbReference>
<evidence type="ECO:0000313" key="4">
    <source>
        <dbReference type="EMBL" id="CUQ67263.1"/>
    </source>
</evidence>
<dbReference type="CDD" id="cd16352">
    <property type="entry name" value="CheD"/>
    <property type="match status" value="1"/>
</dbReference>
<sequence>MASVEGEEFRHIRRMRDERFPHEIAAILPGEFFVSRDPMIVYTVLGSCISACIRDPIVGVGGMNHFMLPEPKDAATDSWGESTRYGSFAMESLINEILKRGGVKSRLEIKLFGGGRIYEGGADIGGRNAEWVLNFLEQEGLVPSKADLGDVFPRKVYYFTDSGRVLVKKIERLKNRTIMDRESEYAAKIRTAIQTDRQGAADAVTLF</sequence>
<comment type="similarity">
    <text evidence="3">Belongs to the CheD family.</text>
</comment>
<keyword evidence="2 3" id="KW-0378">Hydrolase</keyword>
<dbReference type="EC" id="3.5.1.44" evidence="3"/>
<dbReference type="Gene3D" id="3.30.1330.200">
    <property type="match status" value="1"/>
</dbReference>
<accession>A0A0S4KTZ7</accession>
<protein>
    <recommendedName>
        <fullName evidence="3">Probable chemoreceptor glutamine deamidase CheD</fullName>
        <ecNumber evidence="3">3.5.1.44</ecNumber>
    </recommendedName>
</protein>
<dbReference type="KEGG" id="nio:NITINOP_2291"/>
<keyword evidence="5" id="KW-1185">Reference proteome</keyword>
<dbReference type="Proteomes" id="UP000066284">
    <property type="component" value="Chromosome 1"/>
</dbReference>
<dbReference type="AlphaFoldDB" id="A0A0S4KTZ7"/>
<evidence type="ECO:0000256" key="2">
    <source>
        <dbReference type="ARBA" id="ARBA00022801"/>
    </source>
</evidence>